<organism evidence="1 2">
    <name type="scientific">Magnetofaba australis IT-1</name>
    <dbReference type="NCBI Taxonomy" id="1434232"/>
    <lineage>
        <taxon>Bacteria</taxon>
        <taxon>Pseudomonadati</taxon>
        <taxon>Pseudomonadota</taxon>
        <taxon>Magnetococcia</taxon>
        <taxon>Magnetococcales</taxon>
        <taxon>Magnetococcaceae</taxon>
        <taxon>Magnetofaba</taxon>
    </lineage>
</organism>
<accession>A0A1Y2JZS0</accession>
<dbReference type="EMBL" id="LVJN01000021">
    <property type="protein sequence ID" value="OSM00430.1"/>
    <property type="molecule type" value="Genomic_DNA"/>
</dbReference>
<proteinExistence type="predicted"/>
<protein>
    <submittedName>
        <fullName evidence="1">Uncharacterized protein</fullName>
    </submittedName>
</protein>
<reference evidence="1 2" key="1">
    <citation type="journal article" date="2016" name="BMC Genomics">
        <title>Combined genomic and structural analyses of a cultured magnetotactic bacterium reveals its niche adaptation to a dynamic environment.</title>
        <authorList>
            <person name="Araujo A.C."/>
            <person name="Morillo V."/>
            <person name="Cypriano J."/>
            <person name="Teixeira L.C."/>
            <person name="Leao P."/>
            <person name="Lyra S."/>
            <person name="Almeida L.G."/>
            <person name="Bazylinski D.A."/>
            <person name="Vasconcellos A.T."/>
            <person name="Abreu F."/>
            <person name="Lins U."/>
        </authorList>
    </citation>
    <scope>NUCLEOTIDE SEQUENCE [LARGE SCALE GENOMIC DNA]</scope>
    <source>
        <strain evidence="1 2">IT-1</strain>
    </source>
</reference>
<comment type="caution">
    <text evidence="1">The sequence shown here is derived from an EMBL/GenBank/DDBJ whole genome shotgun (WGS) entry which is preliminary data.</text>
</comment>
<dbReference type="AlphaFoldDB" id="A0A1Y2JZS0"/>
<gene>
    <name evidence="1" type="ORF">MAIT1_00948</name>
</gene>
<name>A0A1Y2JZS0_9PROT</name>
<keyword evidence="2" id="KW-1185">Reference proteome</keyword>
<evidence type="ECO:0000313" key="1">
    <source>
        <dbReference type="EMBL" id="OSM00430.1"/>
    </source>
</evidence>
<evidence type="ECO:0000313" key="2">
    <source>
        <dbReference type="Proteomes" id="UP000194003"/>
    </source>
</evidence>
<dbReference type="Proteomes" id="UP000194003">
    <property type="component" value="Unassembled WGS sequence"/>
</dbReference>
<sequence length="93" mass="9994">MALVGAGAALDADVHVDFERAVLAEQVAELLHARFLPVGQALAGEVQGLHVLLFSRDRLQVTHGPRGHRRGHDIVANLGHKGIVSHLQVSSFH</sequence>